<feature type="signal peptide" evidence="1">
    <location>
        <begin position="1"/>
        <end position="17"/>
    </location>
</feature>
<reference evidence="2 3" key="1">
    <citation type="journal article" date="2018" name="MBio">
        <title>Comparative Genomics Reveals the Core Gene Toolbox for the Fungus-Insect Symbiosis.</title>
        <authorList>
            <person name="Wang Y."/>
            <person name="Stata M."/>
            <person name="Wang W."/>
            <person name="Stajich J.E."/>
            <person name="White M.M."/>
            <person name="Moncalvo J.M."/>
        </authorList>
    </citation>
    <scope>NUCLEOTIDE SEQUENCE [LARGE SCALE GENOMIC DNA]</scope>
    <source>
        <strain evidence="2 3">AUS-77-4</strain>
    </source>
</reference>
<dbReference type="Proteomes" id="UP000245699">
    <property type="component" value="Unassembled WGS sequence"/>
</dbReference>
<dbReference type="SUPFAM" id="SSF50630">
    <property type="entry name" value="Acid proteases"/>
    <property type="match status" value="1"/>
</dbReference>
<gene>
    <name evidence="2" type="ORF">BB559_003682</name>
</gene>
<proteinExistence type="predicted"/>
<name>A0A2T9YJP7_9FUNG</name>
<comment type="caution">
    <text evidence="2">The sequence shown here is derived from an EMBL/GenBank/DDBJ whole genome shotgun (WGS) entry which is preliminary data.</text>
</comment>
<dbReference type="InterPro" id="IPR021109">
    <property type="entry name" value="Peptidase_aspartic_dom_sf"/>
</dbReference>
<keyword evidence="3" id="KW-1185">Reference proteome</keyword>
<evidence type="ECO:0008006" key="4">
    <source>
        <dbReference type="Google" id="ProtNLM"/>
    </source>
</evidence>
<dbReference type="AlphaFoldDB" id="A0A2T9YJP7"/>
<evidence type="ECO:0000256" key="1">
    <source>
        <dbReference type="SAM" id="SignalP"/>
    </source>
</evidence>
<feature type="chain" id="PRO_5015779931" description="Peptidase A1 domain-containing protein" evidence="1">
    <location>
        <begin position="18"/>
        <end position="404"/>
    </location>
</feature>
<dbReference type="EMBL" id="MBFT01000358">
    <property type="protein sequence ID" value="PVU92553.1"/>
    <property type="molecule type" value="Genomic_DNA"/>
</dbReference>
<protein>
    <recommendedName>
        <fullName evidence="4">Peptidase A1 domain-containing protein</fullName>
    </recommendedName>
</protein>
<keyword evidence="1" id="KW-0732">Signal</keyword>
<evidence type="ECO:0000313" key="3">
    <source>
        <dbReference type="Proteomes" id="UP000245699"/>
    </source>
</evidence>
<dbReference type="Gene3D" id="2.40.70.10">
    <property type="entry name" value="Acid Proteases"/>
    <property type="match status" value="1"/>
</dbReference>
<accession>A0A2T9YJP7</accession>
<sequence length="404" mass="46341">MLIFLLFASQLFSFGLCSEQNMSDTIFSEEDRCPSKVITVPLHKNGHEVYINIGIGNPVQTVKAKLDFQTHYSLIVDLNSDFFGEIDSLYRDTHDSFSGEYSTNSDKDFKFILNAYHENDQTSNVLGLYGKSYFKIGERKVKKHFLNIIYQFHKRPEDHPHYKKLYIGSSGYNDLELIKPGYLDYQKYESDGITSGFLGLEPRFKDTPPNGFFSSETSIMDFLGPDKMITIDMRNGKSSFSLGNAVCANETINWIKSEKSDSFEFKISNVTVIHKGINYIIDRIIDGEIGKRNITAVFNPRYRDIYIEKTFADGIKRLSFQFLGGCNMGFDSVLFHSNNVTIGLKPESFLKSGRIFCDSDIKPIVKEDHTENNKWIFGWSFNKGRAIVYDYKQSRVGFVDEEGY</sequence>
<evidence type="ECO:0000313" key="2">
    <source>
        <dbReference type="EMBL" id="PVU92553.1"/>
    </source>
</evidence>
<organism evidence="2 3">
    <name type="scientific">Furculomyces boomerangus</name>
    <dbReference type="NCBI Taxonomy" id="61424"/>
    <lineage>
        <taxon>Eukaryota</taxon>
        <taxon>Fungi</taxon>
        <taxon>Fungi incertae sedis</taxon>
        <taxon>Zoopagomycota</taxon>
        <taxon>Kickxellomycotina</taxon>
        <taxon>Harpellomycetes</taxon>
        <taxon>Harpellales</taxon>
        <taxon>Harpellaceae</taxon>
        <taxon>Furculomyces</taxon>
    </lineage>
</organism>